<dbReference type="eggNOG" id="ENOG5032SUH">
    <property type="taxonomic scope" value="Bacteria"/>
</dbReference>
<evidence type="ECO:0000313" key="2">
    <source>
        <dbReference type="Proteomes" id="UP000028252"/>
    </source>
</evidence>
<sequence>MFLKIKKNLDIHMEHNGLEKQRLVPVTSNFLLNIDHIAELSFYTIKERRIRYDLEGHEFELPINTRVIHMQMTYLYSTRKEMIHGNKGRLVERQYYKLYFFPENVEPYEELRGLIEQQVGNL</sequence>
<dbReference type="RefSeq" id="WP_036189856.1">
    <property type="nucleotide sequence ID" value="NZ_JMQN01000045.1"/>
</dbReference>
<accession>A0A081FWD2</accession>
<proteinExistence type="predicted"/>
<protein>
    <submittedName>
        <fullName evidence="1">Uncharacterized protein</fullName>
    </submittedName>
</protein>
<dbReference type="Proteomes" id="UP000028252">
    <property type="component" value="Unassembled WGS sequence"/>
</dbReference>
<dbReference type="PATRIC" id="fig|1232683.4.peg.2897"/>
<evidence type="ECO:0000313" key="1">
    <source>
        <dbReference type="EMBL" id="KEA62837.1"/>
    </source>
</evidence>
<dbReference type="OrthoDB" id="6118257at2"/>
<gene>
    <name evidence="1" type="ORF">ADIMK_2946</name>
</gene>
<dbReference type="AlphaFoldDB" id="A0A081FWD2"/>
<name>A0A081FWD2_9GAMM</name>
<keyword evidence="2" id="KW-1185">Reference proteome</keyword>
<comment type="caution">
    <text evidence="1">The sequence shown here is derived from an EMBL/GenBank/DDBJ whole genome shotgun (WGS) entry which is preliminary data.</text>
</comment>
<reference evidence="1 2" key="1">
    <citation type="submission" date="2014-04" db="EMBL/GenBank/DDBJ databases">
        <title>Marinobacterium kochiensis sp. nov., isolated from sediment sample collected from Kochi backwaters in Kerala, India.</title>
        <authorList>
            <person name="Singh A."/>
            <person name="Pinnaka A.K."/>
        </authorList>
    </citation>
    <scope>NUCLEOTIDE SEQUENCE [LARGE SCALE GENOMIC DNA]</scope>
    <source>
        <strain evidence="1 2">AK27</strain>
    </source>
</reference>
<organism evidence="1 2">
    <name type="scientific">Marinobacterium lacunae</name>
    <dbReference type="NCBI Taxonomy" id="1232683"/>
    <lineage>
        <taxon>Bacteria</taxon>
        <taxon>Pseudomonadati</taxon>
        <taxon>Pseudomonadota</taxon>
        <taxon>Gammaproteobacteria</taxon>
        <taxon>Oceanospirillales</taxon>
        <taxon>Oceanospirillaceae</taxon>
        <taxon>Marinobacterium</taxon>
    </lineage>
</organism>
<dbReference type="EMBL" id="JMQN01000045">
    <property type="protein sequence ID" value="KEA62837.1"/>
    <property type="molecule type" value="Genomic_DNA"/>
</dbReference>